<evidence type="ECO:0000256" key="4">
    <source>
        <dbReference type="ARBA" id="ARBA00022614"/>
    </source>
</evidence>
<gene>
    <name evidence="7" type="ORF">TVY486_0801000</name>
</gene>
<evidence type="ECO:0000256" key="3">
    <source>
        <dbReference type="ARBA" id="ARBA00022490"/>
    </source>
</evidence>
<evidence type="ECO:0000256" key="6">
    <source>
        <dbReference type="SAM" id="MobiDB-lite"/>
    </source>
</evidence>
<proteinExistence type="predicted"/>
<dbReference type="InterPro" id="IPR001611">
    <property type="entry name" value="Leu-rich_rpt"/>
</dbReference>
<name>G0U094_TRYVY</name>
<sequence>MEFEQLDLGKKCILNAISRQEVAEYYDILHPNVLVVTHFRYPPLPPIIANTIPTLARVHRAESKETLKHVYANNPWRMANKAAVSVKGKGDSNGIKPVHDAKEGATVSKAVSGSGANAARVHLMVDDKNRKGQPRASLSAADMPYVADIVEGPLLATARFYTILHWMNQGSHIAETNVDMEVRKVILQESDVLPPPPPPKNEAEWYARLGRQHTDRNQRLSRLIVTYGRELLMFRDECYFEDGCIVTVHRFMLTTQEMLEAQDLAEYHQQSHVQRRIEAMKAERDKFYAAENKRIDMTSSATEPILDFTFCNVGDPVQLLCVQPVAGKVHTQREVKQAVEPHLAHGVFLYQRNDTLRGQKEQRVVVKARNKAGDEEVYEFVDNKNRFDFLCDPKSNIENALQNIEGNEKMYSTTSVRISGCKMTSTELLVPVLRRLVASAIMTIRSLDLSDNGITVLPDLSLLPLQRLLLHQNKISDWAQIENRVCPLPLLQAVTLHGNPIAENDEQYWQSTLARLLRHPRRAVRLRQLDFVTLTAQDYNIAGAFDMFTTGNTRVLDYARGKCVQKKGKV</sequence>
<dbReference type="PROSITE" id="PS51450">
    <property type="entry name" value="LRR"/>
    <property type="match status" value="1"/>
</dbReference>
<organism evidence="7">
    <name type="scientific">Trypanosoma vivax (strain Y486)</name>
    <dbReference type="NCBI Taxonomy" id="1055687"/>
    <lineage>
        <taxon>Eukaryota</taxon>
        <taxon>Discoba</taxon>
        <taxon>Euglenozoa</taxon>
        <taxon>Kinetoplastea</taxon>
        <taxon>Metakinetoplastina</taxon>
        <taxon>Trypanosomatida</taxon>
        <taxon>Trypanosomatidae</taxon>
        <taxon>Trypanosoma</taxon>
        <taxon>Duttonella</taxon>
    </lineage>
</organism>
<dbReference type="InterPro" id="IPR032675">
    <property type="entry name" value="LRR_dom_sf"/>
</dbReference>
<reference evidence="7" key="1">
    <citation type="journal article" date="2012" name="Proc. Natl. Acad. Sci. U.S.A.">
        <title>Antigenic diversity is generated by distinct evolutionary mechanisms in African trypanosome species.</title>
        <authorList>
            <person name="Jackson A.P."/>
            <person name="Berry A."/>
            <person name="Aslett M."/>
            <person name="Allison H.C."/>
            <person name="Burton P."/>
            <person name="Vavrova-Anderson J."/>
            <person name="Brown R."/>
            <person name="Browne H."/>
            <person name="Corton N."/>
            <person name="Hauser H."/>
            <person name="Gamble J."/>
            <person name="Gilderthorp R."/>
            <person name="Marcello L."/>
            <person name="McQuillan J."/>
            <person name="Otto T.D."/>
            <person name="Quail M.A."/>
            <person name="Sanders M.J."/>
            <person name="van Tonder A."/>
            <person name="Ginger M.L."/>
            <person name="Field M.C."/>
            <person name="Barry J.D."/>
            <person name="Hertz-Fowler C."/>
            <person name="Berriman M."/>
        </authorList>
    </citation>
    <scope>NUCLEOTIDE SEQUENCE</scope>
    <source>
        <strain evidence="7">Y486</strain>
    </source>
</reference>
<dbReference type="GO" id="GO:0005737">
    <property type="term" value="C:cytoplasm"/>
    <property type="evidence" value="ECO:0007669"/>
    <property type="project" value="UniProtKB-SubCell"/>
</dbReference>
<keyword evidence="4" id="KW-0433">Leucine-rich repeat</keyword>
<evidence type="ECO:0000256" key="5">
    <source>
        <dbReference type="ARBA" id="ARBA00022737"/>
    </source>
</evidence>
<evidence type="ECO:0000256" key="1">
    <source>
        <dbReference type="ARBA" id="ARBA00004496"/>
    </source>
</evidence>
<keyword evidence="3" id="KW-0963">Cytoplasm</keyword>
<dbReference type="EMBL" id="HE573024">
    <property type="protein sequence ID" value="CCC49492.1"/>
    <property type="molecule type" value="Genomic_DNA"/>
</dbReference>
<dbReference type="AlphaFoldDB" id="G0U094"/>
<evidence type="ECO:0000256" key="2">
    <source>
        <dbReference type="ARBA" id="ARBA00014223"/>
    </source>
</evidence>
<dbReference type="PANTHER" id="PTHR46545">
    <property type="entry name" value="LEUCINE-RICH REPEAT-CONTAINING PROTEIN 51"/>
    <property type="match status" value="1"/>
</dbReference>
<protein>
    <recommendedName>
        <fullName evidence="2">Leucine-rich repeat-containing protein 51</fullName>
    </recommendedName>
</protein>
<accession>G0U094</accession>
<dbReference type="VEuPathDB" id="TriTrypDB:TvY486_0801000"/>
<dbReference type="Gene3D" id="3.80.10.10">
    <property type="entry name" value="Ribonuclease Inhibitor"/>
    <property type="match status" value="1"/>
</dbReference>
<feature type="region of interest" description="Disordered" evidence="6">
    <location>
        <begin position="87"/>
        <end position="111"/>
    </location>
</feature>
<keyword evidence="5" id="KW-0677">Repeat</keyword>
<evidence type="ECO:0000313" key="7">
    <source>
        <dbReference type="EMBL" id="CCC49492.1"/>
    </source>
</evidence>
<dbReference type="PANTHER" id="PTHR46545:SF1">
    <property type="entry name" value="LEUCINE-RICH REPEAT-CONTAINING PROTEIN 51"/>
    <property type="match status" value="1"/>
</dbReference>
<dbReference type="SUPFAM" id="SSF52058">
    <property type="entry name" value="L domain-like"/>
    <property type="match status" value="1"/>
</dbReference>
<comment type="subcellular location">
    <subcellularLocation>
        <location evidence="1">Cytoplasm</location>
    </subcellularLocation>
</comment>